<dbReference type="PANTHER" id="PTHR46623:SF6">
    <property type="entry name" value="ALPHA_BETA-HYDROLASES SUPERFAMILY PROTEIN"/>
    <property type="match status" value="1"/>
</dbReference>
<dbReference type="InterPro" id="IPR013096">
    <property type="entry name" value="Cupin_2"/>
</dbReference>
<accession>A0A4P7DAB7</accession>
<feature type="region of interest" description="Disordered" evidence="1">
    <location>
        <begin position="1"/>
        <end position="22"/>
    </location>
</feature>
<proteinExistence type="predicted"/>
<dbReference type="EMBL" id="CP038152">
    <property type="protein sequence ID" value="QBR04065.1"/>
    <property type="molecule type" value="Genomic_DNA"/>
</dbReference>
<dbReference type="InterPro" id="IPR014710">
    <property type="entry name" value="RmlC-like_jellyroll"/>
</dbReference>
<dbReference type="Pfam" id="PF01738">
    <property type="entry name" value="DLH"/>
    <property type="match status" value="1"/>
</dbReference>
<dbReference type="InterPro" id="IPR051049">
    <property type="entry name" value="Dienelactone_hydrolase-like"/>
</dbReference>
<dbReference type="Gene3D" id="3.40.50.1820">
    <property type="entry name" value="alpha/beta hydrolase"/>
    <property type="match status" value="1"/>
</dbReference>
<dbReference type="Pfam" id="PF07883">
    <property type="entry name" value="Cupin_2"/>
    <property type="match status" value="1"/>
</dbReference>
<dbReference type="SUPFAM" id="SSF53474">
    <property type="entry name" value="alpha/beta-Hydrolases"/>
    <property type="match status" value="1"/>
</dbReference>
<keyword evidence="5" id="KW-1185">Reference proteome</keyword>
<dbReference type="InterPro" id="IPR002925">
    <property type="entry name" value="Dienelactn_hydro"/>
</dbReference>
<geneLocation type="plasmid" evidence="4 5">
    <name>unnamed1</name>
</geneLocation>
<evidence type="ECO:0000259" key="2">
    <source>
        <dbReference type="Pfam" id="PF01738"/>
    </source>
</evidence>
<keyword evidence="4" id="KW-0614">Plasmid</keyword>
<dbReference type="KEGG" id="ppai:E1956_43580"/>
<protein>
    <submittedName>
        <fullName evidence="4">Cupin domain-containing protein</fullName>
    </submittedName>
</protein>
<gene>
    <name evidence="4" type="ORF">E1956_43580</name>
</gene>
<sequence>MRPFPQHLRPMTEEQHPHEQRRYRTNFVSRWRVMPPSAASPGRAGRTGPRCDAGSNRWRQRLRRHASERPVRGGLHRCGARLLWSGRHGPRPLYAVLIGEAVAALDDRRVLGDLGEILEWARTEGFPLSKVGLLGFCIGGTYAALASAHHAVGCAVDYYGQLNYSSRTERKPVAPVDVADLIKAPLLCHYGDWDRLVSREEIDGFTSRLRTAQKPYELFIYNGAPHAFDEWFRPAIFRPAASSAAWQRTRIFLNWHLRGHLGAHWPNPLISFKETQMSQENAVKLETSPVTEVVDRTEWAQMMTDDEYYPFLVKKNLRPAIWRWEDVVERLNVVLKDPLRNADRRFISLVHGDTGEAAGVFPSIFLGIQGFNPGEHIIAHRHSSYALYHIIQGDGYSILDGKRFDWKRGDTFACPPMASHEHINTGTEPAIQYVIQDMPARAMERNLIWEEPMGHVFHMVEGNRPHQP</sequence>
<dbReference type="Gene3D" id="2.60.120.10">
    <property type="entry name" value="Jelly Rolls"/>
    <property type="match status" value="1"/>
</dbReference>
<dbReference type="OrthoDB" id="285029at2"/>
<dbReference type="SUPFAM" id="SSF51182">
    <property type="entry name" value="RmlC-like cupins"/>
    <property type="match status" value="1"/>
</dbReference>
<name>A0A4P7DAB7_9BURK</name>
<dbReference type="InterPro" id="IPR029058">
    <property type="entry name" value="AB_hydrolase_fold"/>
</dbReference>
<dbReference type="GO" id="GO:0016787">
    <property type="term" value="F:hydrolase activity"/>
    <property type="evidence" value="ECO:0007669"/>
    <property type="project" value="InterPro"/>
</dbReference>
<dbReference type="PANTHER" id="PTHR46623">
    <property type="entry name" value="CARBOXYMETHYLENEBUTENOLIDASE-RELATED"/>
    <property type="match status" value="1"/>
</dbReference>
<reference evidence="4 5" key="1">
    <citation type="submission" date="2019-03" db="EMBL/GenBank/DDBJ databases">
        <title>Paraburkholderia sp. 7MH5, isolated from subtropical forest soil.</title>
        <authorList>
            <person name="Gao Z.-H."/>
            <person name="Qiu L.-H."/>
        </authorList>
    </citation>
    <scope>NUCLEOTIDE SEQUENCE [LARGE SCALE GENOMIC DNA]</scope>
    <source>
        <strain evidence="4 5">7MH5</strain>
        <plasmid evidence="4 5">unnamed1</plasmid>
    </source>
</reference>
<feature type="domain" description="Dienelactone hydrolase" evidence="2">
    <location>
        <begin position="105"/>
        <end position="254"/>
    </location>
</feature>
<dbReference type="AlphaFoldDB" id="A0A4P7DAB7"/>
<evidence type="ECO:0000313" key="4">
    <source>
        <dbReference type="EMBL" id="QBR04065.1"/>
    </source>
</evidence>
<evidence type="ECO:0000313" key="5">
    <source>
        <dbReference type="Proteomes" id="UP000295727"/>
    </source>
</evidence>
<evidence type="ECO:0000259" key="3">
    <source>
        <dbReference type="Pfam" id="PF07883"/>
    </source>
</evidence>
<dbReference type="Proteomes" id="UP000295727">
    <property type="component" value="Plasmid unnamed1"/>
</dbReference>
<feature type="region of interest" description="Disordered" evidence="1">
    <location>
        <begin position="34"/>
        <end position="57"/>
    </location>
</feature>
<dbReference type="InterPro" id="IPR011051">
    <property type="entry name" value="RmlC_Cupin_sf"/>
</dbReference>
<feature type="compositionally biased region" description="Basic and acidic residues" evidence="1">
    <location>
        <begin position="10"/>
        <end position="22"/>
    </location>
</feature>
<organism evidence="4 5">
    <name type="scientific">Paraburkholderia pallida</name>
    <dbReference type="NCBI Taxonomy" id="2547399"/>
    <lineage>
        <taxon>Bacteria</taxon>
        <taxon>Pseudomonadati</taxon>
        <taxon>Pseudomonadota</taxon>
        <taxon>Betaproteobacteria</taxon>
        <taxon>Burkholderiales</taxon>
        <taxon>Burkholderiaceae</taxon>
        <taxon>Paraburkholderia</taxon>
    </lineage>
</organism>
<feature type="domain" description="Cupin type-2" evidence="3">
    <location>
        <begin position="369"/>
        <end position="431"/>
    </location>
</feature>
<evidence type="ECO:0000256" key="1">
    <source>
        <dbReference type="SAM" id="MobiDB-lite"/>
    </source>
</evidence>